<name>A0A915K9D7_ROMCU</name>
<keyword evidence="1" id="KW-0732">Signal</keyword>
<keyword evidence="2" id="KW-1185">Reference proteome</keyword>
<feature type="signal peptide" evidence="1">
    <location>
        <begin position="1"/>
        <end position="17"/>
    </location>
</feature>
<dbReference type="SUPFAM" id="SSF57414">
    <property type="entry name" value="Hairpin loop containing domain-like"/>
    <property type="match status" value="1"/>
</dbReference>
<protein>
    <submittedName>
        <fullName evidence="3">Uncharacterized protein</fullName>
    </submittedName>
</protein>
<evidence type="ECO:0000313" key="3">
    <source>
        <dbReference type="WBParaSite" id="nRc.2.0.1.t34502-RA"/>
    </source>
</evidence>
<evidence type="ECO:0000256" key="1">
    <source>
        <dbReference type="SAM" id="SignalP"/>
    </source>
</evidence>
<proteinExistence type="predicted"/>
<sequence>MKTLLIFIFAALAIVAAMGPVIKKDKIPTLSVLADPPAEFPCRAAPSPTFLGYYGMQQQQQLSAGNYQFSEGCSLANATPFYRQYARSCQECVSMCQMSSYGPAPFCCRSGVYDSNAQMCELFNVKAGDSPSCSLIPCPGRTYFTQSSSSWGKKK</sequence>
<reference evidence="3" key="1">
    <citation type="submission" date="2022-11" db="UniProtKB">
        <authorList>
            <consortium name="WormBaseParasite"/>
        </authorList>
    </citation>
    <scope>IDENTIFICATION</scope>
</reference>
<feature type="chain" id="PRO_5038054361" evidence="1">
    <location>
        <begin position="18"/>
        <end position="155"/>
    </location>
</feature>
<dbReference type="WBParaSite" id="nRc.2.0.1.t34502-RA">
    <property type="protein sequence ID" value="nRc.2.0.1.t34502-RA"/>
    <property type="gene ID" value="nRc.2.0.1.g34502"/>
</dbReference>
<dbReference type="Proteomes" id="UP000887565">
    <property type="component" value="Unplaced"/>
</dbReference>
<accession>A0A915K9D7</accession>
<organism evidence="2 3">
    <name type="scientific">Romanomermis culicivorax</name>
    <name type="common">Nematode worm</name>
    <dbReference type="NCBI Taxonomy" id="13658"/>
    <lineage>
        <taxon>Eukaryota</taxon>
        <taxon>Metazoa</taxon>
        <taxon>Ecdysozoa</taxon>
        <taxon>Nematoda</taxon>
        <taxon>Enoplea</taxon>
        <taxon>Dorylaimia</taxon>
        <taxon>Mermithida</taxon>
        <taxon>Mermithoidea</taxon>
        <taxon>Mermithidae</taxon>
        <taxon>Romanomermis</taxon>
    </lineage>
</organism>
<dbReference type="AlphaFoldDB" id="A0A915K9D7"/>
<evidence type="ECO:0000313" key="2">
    <source>
        <dbReference type="Proteomes" id="UP000887565"/>
    </source>
</evidence>